<feature type="transmembrane region" description="Helical" evidence="1">
    <location>
        <begin position="169"/>
        <end position="194"/>
    </location>
</feature>
<comment type="caution">
    <text evidence="2">The sequence shown here is derived from an EMBL/GenBank/DDBJ whole genome shotgun (WGS) entry which is preliminary data.</text>
</comment>
<evidence type="ECO:0000256" key="1">
    <source>
        <dbReference type="SAM" id="Phobius"/>
    </source>
</evidence>
<reference evidence="2 3" key="1">
    <citation type="submission" date="2023-04" db="EMBL/GenBank/DDBJ databases">
        <title>Fusibacter bizertensis strain WBS, isolated from littoral bottom sediments of the Arctic seas - biochemical and genomic analysis.</title>
        <authorList>
            <person name="Brioukhanov A.L."/>
        </authorList>
    </citation>
    <scope>NUCLEOTIDE SEQUENCE [LARGE SCALE GENOMIC DNA]</scope>
    <source>
        <strain evidence="2 3">WBS</strain>
    </source>
</reference>
<evidence type="ECO:0008006" key="4">
    <source>
        <dbReference type="Google" id="ProtNLM"/>
    </source>
</evidence>
<sequence>MINERNFFMSATHLIFTNKVESFKNKHPKLSKVLFQFIKFYLFSLLVTLVQYLMLTFLPELLYQYTKWSEIPCQLLHIRVGFIDTYVFDFPVTGDATGGMGYFIAFATTLFIAQCINFPVQRNITFKSKGNIGYQILWYVIAFFMITIVCSLLMSIYVPLLKDLMPVAVYNIVITVVNGGIQMVIYFPILKLIFPEE</sequence>
<organism evidence="2 3">
    <name type="scientific">Fusibacter bizertensis</name>
    <dbReference type="NCBI Taxonomy" id="1488331"/>
    <lineage>
        <taxon>Bacteria</taxon>
        <taxon>Bacillati</taxon>
        <taxon>Bacillota</taxon>
        <taxon>Clostridia</taxon>
        <taxon>Eubacteriales</taxon>
        <taxon>Eubacteriales Family XII. Incertae Sedis</taxon>
        <taxon>Fusibacter</taxon>
    </lineage>
</organism>
<feature type="transmembrane region" description="Helical" evidence="1">
    <location>
        <begin position="100"/>
        <end position="120"/>
    </location>
</feature>
<feature type="transmembrane region" description="Helical" evidence="1">
    <location>
        <begin position="132"/>
        <end position="157"/>
    </location>
</feature>
<keyword evidence="3" id="KW-1185">Reference proteome</keyword>
<keyword evidence="1" id="KW-0472">Membrane</keyword>
<gene>
    <name evidence="2" type="ORF">QE109_17090</name>
</gene>
<evidence type="ECO:0000313" key="2">
    <source>
        <dbReference type="EMBL" id="MDH8679865.1"/>
    </source>
</evidence>
<protein>
    <recommendedName>
        <fullName evidence="4">GtrA-like protein domain-containing protein</fullName>
    </recommendedName>
</protein>
<keyword evidence="1" id="KW-1133">Transmembrane helix</keyword>
<dbReference type="Proteomes" id="UP001158045">
    <property type="component" value="Unassembled WGS sequence"/>
</dbReference>
<evidence type="ECO:0000313" key="3">
    <source>
        <dbReference type="Proteomes" id="UP001158045"/>
    </source>
</evidence>
<dbReference type="EMBL" id="JARYZI010000019">
    <property type="protein sequence ID" value="MDH8679865.1"/>
    <property type="molecule type" value="Genomic_DNA"/>
</dbReference>
<accession>A0ABT6NHG1</accession>
<name>A0ABT6NHG1_9FIRM</name>
<feature type="transmembrane region" description="Helical" evidence="1">
    <location>
        <begin position="33"/>
        <end position="54"/>
    </location>
</feature>
<keyword evidence="1" id="KW-0812">Transmembrane</keyword>
<proteinExistence type="predicted"/>